<gene>
    <name evidence="2" type="ORF">OSTQU699_LOCUS7755</name>
</gene>
<feature type="region of interest" description="Disordered" evidence="1">
    <location>
        <begin position="94"/>
        <end position="117"/>
    </location>
</feature>
<keyword evidence="3" id="KW-1185">Reference proteome</keyword>
<evidence type="ECO:0000313" key="2">
    <source>
        <dbReference type="EMBL" id="CAD7702398.1"/>
    </source>
</evidence>
<dbReference type="Proteomes" id="UP000708148">
    <property type="component" value="Unassembled WGS sequence"/>
</dbReference>
<protein>
    <submittedName>
        <fullName evidence="2">Uncharacterized protein</fullName>
    </submittedName>
</protein>
<comment type="caution">
    <text evidence="2">The sequence shown here is derived from an EMBL/GenBank/DDBJ whole genome shotgun (WGS) entry which is preliminary data.</text>
</comment>
<dbReference type="AlphaFoldDB" id="A0A8S1J4R1"/>
<evidence type="ECO:0000256" key="1">
    <source>
        <dbReference type="SAM" id="MobiDB-lite"/>
    </source>
</evidence>
<evidence type="ECO:0000313" key="3">
    <source>
        <dbReference type="Proteomes" id="UP000708148"/>
    </source>
</evidence>
<dbReference type="EMBL" id="CAJHUC010001812">
    <property type="protein sequence ID" value="CAD7702398.1"/>
    <property type="molecule type" value="Genomic_DNA"/>
</dbReference>
<organism evidence="2 3">
    <name type="scientific">Ostreobium quekettii</name>
    <dbReference type="NCBI Taxonomy" id="121088"/>
    <lineage>
        <taxon>Eukaryota</taxon>
        <taxon>Viridiplantae</taxon>
        <taxon>Chlorophyta</taxon>
        <taxon>core chlorophytes</taxon>
        <taxon>Ulvophyceae</taxon>
        <taxon>TCBD clade</taxon>
        <taxon>Bryopsidales</taxon>
        <taxon>Ostreobineae</taxon>
        <taxon>Ostreobiaceae</taxon>
        <taxon>Ostreobium</taxon>
    </lineage>
</organism>
<sequence>MILCVDIRTSVTEHLAHAYRKCGSDFFSRFAKVMYLVAGKIKNGFLPCLLAESVVVLGRWLRERAGGGTRGSAQRRCVGGLTCCLQGAAKLAESDDNRHSVTGRGGNAQMARRGGKL</sequence>
<proteinExistence type="predicted"/>
<accession>A0A8S1J4R1</accession>
<name>A0A8S1J4R1_9CHLO</name>
<reference evidence="2" key="1">
    <citation type="submission" date="2020-12" db="EMBL/GenBank/DDBJ databases">
        <authorList>
            <person name="Iha C."/>
        </authorList>
    </citation>
    <scope>NUCLEOTIDE SEQUENCE</scope>
</reference>